<keyword evidence="5" id="KW-0653">Protein transport</keyword>
<dbReference type="SMART" id="SM01323">
    <property type="entry name" value="YajC"/>
    <property type="match status" value="1"/>
</dbReference>
<keyword evidence="3" id="KW-1003">Cell membrane</keyword>
<evidence type="ECO:0000256" key="9">
    <source>
        <dbReference type="SAM" id="Phobius"/>
    </source>
</evidence>
<organism evidence="11">
    <name type="scientific">freshwater metagenome</name>
    <dbReference type="NCBI Taxonomy" id="449393"/>
    <lineage>
        <taxon>unclassified sequences</taxon>
        <taxon>metagenomes</taxon>
        <taxon>ecological metagenomes</taxon>
    </lineage>
</organism>
<keyword evidence="8 9" id="KW-0472">Membrane</keyword>
<feature type="transmembrane region" description="Helical" evidence="9">
    <location>
        <begin position="6"/>
        <end position="24"/>
    </location>
</feature>
<name>A0A6J6GDT4_9ZZZZ</name>
<evidence type="ECO:0000256" key="4">
    <source>
        <dbReference type="ARBA" id="ARBA00022692"/>
    </source>
</evidence>
<dbReference type="GO" id="GO:0005886">
    <property type="term" value="C:plasma membrane"/>
    <property type="evidence" value="ECO:0007669"/>
    <property type="project" value="UniProtKB-SubCell"/>
</dbReference>
<keyword evidence="6 9" id="KW-1133">Transmembrane helix</keyword>
<accession>A0A6J6GDT4</accession>
<dbReference type="GO" id="GO:0015031">
    <property type="term" value="P:protein transport"/>
    <property type="evidence" value="ECO:0007669"/>
    <property type="project" value="UniProtKB-KW"/>
</dbReference>
<keyword evidence="4 9" id="KW-0812">Transmembrane</keyword>
<sequence>MPGLDQLFPIILIGGMVVFMVFSGRKRKAQAAEMATKVLPGAKVMLTSGIYGQVVSVSDDRVIVASASSTLEVAKGAVVRVVENAPEKKSVAAKAAPKATAVKKPAVKKPVAKK</sequence>
<evidence type="ECO:0000313" key="11">
    <source>
        <dbReference type="EMBL" id="CAB4599446.1"/>
    </source>
</evidence>
<comment type="subcellular location">
    <subcellularLocation>
        <location evidence="1">Cell membrane</location>
        <topology evidence="1">Single-pass membrane protein</topology>
    </subcellularLocation>
</comment>
<protein>
    <submittedName>
        <fullName evidence="11">Unannotated protein</fullName>
    </submittedName>
</protein>
<dbReference type="PANTHER" id="PTHR33909:SF1">
    <property type="entry name" value="SEC TRANSLOCON ACCESSORY COMPLEX SUBUNIT YAJC"/>
    <property type="match status" value="1"/>
</dbReference>
<evidence type="ECO:0000256" key="2">
    <source>
        <dbReference type="ARBA" id="ARBA00022448"/>
    </source>
</evidence>
<dbReference type="NCBIfam" id="TIGR00739">
    <property type="entry name" value="yajC"/>
    <property type="match status" value="1"/>
</dbReference>
<evidence type="ECO:0000256" key="5">
    <source>
        <dbReference type="ARBA" id="ARBA00022927"/>
    </source>
</evidence>
<gene>
    <name evidence="10" type="ORF">UFOPK1433_00723</name>
    <name evidence="11" type="ORF">UFOPK1843_00032</name>
</gene>
<keyword evidence="7" id="KW-0811">Translocation</keyword>
<proteinExistence type="predicted"/>
<evidence type="ECO:0000256" key="7">
    <source>
        <dbReference type="ARBA" id="ARBA00023010"/>
    </source>
</evidence>
<evidence type="ECO:0000256" key="3">
    <source>
        <dbReference type="ARBA" id="ARBA00022475"/>
    </source>
</evidence>
<dbReference type="InterPro" id="IPR003849">
    <property type="entry name" value="Preprotein_translocase_YajC"/>
</dbReference>
<dbReference type="Pfam" id="PF02699">
    <property type="entry name" value="YajC"/>
    <property type="match status" value="1"/>
</dbReference>
<dbReference type="AlphaFoldDB" id="A0A6J6GDT4"/>
<evidence type="ECO:0000256" key="8">
    <source>
        <dbReference type="ARBA" id="ARBA00023136"/>
    </source>
</evidence>
<keyword evidence="2" id="KW-0813">Transport</keyword>
<evidence type="ECO:0000256" key="6">
    <source>
        <dbReference type="ARBA" id="ARBA00022989"/>
    </source>
</evidence>
<reference evidence="11" key="1">
    <citation type="submission" date="2020-05" db="EMBL/GenBank/DDBJ databases">
        <authorList>
            <person name="Chiriac C."/>
            <person name="Salcher M."/>
            <person name="Ghai R."/>
            <person name="Kavagutti S V."/>
        </authorList>
    </citation>
    <scope>NUCLEOTIDE SEQUENCE</scope>
</reference>
<dbReference type="EMBL" id="CAEZSN010000073">
    <property type="protein sequence ID" value="CAB4544819.1"/>
    <property type="molecule type" value="Genomic_DNA"/>
</dbReference>
<evidence type="ECO:0000256" key="1">
    <source>
        <dbReference type="ARBA" id="ARBA00004162"/>
    </source>
</evidence>
<evidence type="ECO:0000313" key="10">
    <source>
        <dbReference type="EMBL" id="CAB4544819.1"/>
    </source>
</evidence>
<dbReference type="PANTHER" id="PTHR33909">
    <property type="entry name" value="SEC TRANSLOCON ACCESSORY COMPLEX SUBUNIT YAJC"/>
    <property type="match status" value="1"/>
</dbReference>
<dbReference type="EMBL" id="CAEZUR010000002">
    <property type="protein sequence ID" value="CAB4599446.1"/>
    <property type="molecule type" value="Genomic_DNA"/>
</dbReference>